<dbReference type="GO" id="GO:0003677">
    <property type="term" value="F:DNA binding"/>
    <property type="evidence" value="ECO:0007669"/>
    <property type="project" value="UniProtKB-KW"/>
</dbReference>
<dbReference type="GO" id="GO:0003700">
    <property type="term" value="F:DNA-binding transcription factor activity"/>
    <property type="evidence" value="ECO:0007669"/>
    <property type="project" value="InterPro"/>
</dbReference>
<dbReference type="AlphaFoldDB" id="A0A2N9DUS2"/>
<sequence length="124" mass="14684">MSTDNQYSIGQFSKLTGLSPDTLRYYERQHLLTPLRGTRNLRYYSNQHQERIALIRRLKGGGFSIAEIQKYLELRSHHGTFQQRRDYLAKQLITLHERQQKLNASIDYVQTKMAILDDWIANDK</sequence>
<comment type="caution">
    <text evidence="6">The sequence shown here is derived from an EMBL/GenBank/DDBJ whole genome shotgun (WGS) entry which is preliminary data.</text>
</comment>
<dbReference type="RefSeq" id="WP_106483107.1">
    <property type="nucleotide sequence ID" value="NZ_LT984417.1"/>
</dbReference>
<evidence type="ECO:0000256" key="1">
    <source>
        <dbReference type="ARBA" id="ARBA00022491"/>
    </source>
</evidence>
<dbReference type="EMBL" id="OGVC01000014">
    <property type="protein sequence ID" value="SPC37939.1"/>
    <property type="molecule type" value="Genomic_DNA"/>
</dbReference>
<dbReference type="PROSITE" id="PS50937">
    <property type="entry name" value="HTH_MERR_2"/>
    <property type="match status" value="1"/>
</dbReference>
<keyword evidence="1" id="KW-0678">Repressor</keyword>
<dbReference type="Proteomes" id="UP000238739">
    <property type="component" value="Unassembled WGS sequence"/>
</dbReference>
<keyword evidence="3" id="KW-0238">DNA-binding</keyword>
<dbReference type="InterPro" id="IPR000551">
    <property type="entry name" value="MerR-type_HTH_dom"/>
</dbReference>
<keyword evidence="4" id="KW-0804">Transcription</keyword>
<protein>
    <recommendedName>
        <fullName evidence="5">HTH merR-type domain-containing protein</fullName>
    </recommendedName>
</protein>
<evidence type="ECO:0000256" key="2">
    <source>
        <dbReference type="ARBA" id="ARBA00023015"/>
    </source>
</evidence>
<proteinExistence type="predicted"/>
<evidence type="ECO:0000313" key="6">
    <source>
        <dbReference type="EMBL" id="SPC37939.1"/>
    </source>
</evidence>
<gene>
    <name evidence="6" type="ORF">LFUMFP_210040</name>
</gene>
<dbReference type="Gene3D" id="1.10.1660.10">
    <property type="match status" value="1"/>
</dbReference>
<feature type="domain" description="HTH merR-type" evidence="5">
    <location>
        <begin position="6"/>
        <end position="74"/>
    </location>
</feature>
<dbReference type="PRINTS" id="PR00040">
    <property type="entry name" value="HTHMERR"/>
</dbReference>
<dbReference type="SUPFAM" id="SSF46955">
    <property type="entry name" value="Putative DNA-binding domain"/>
    <property type="match status" value="1"/>
</dbReference>
<dbReference type="PANTHER" id="PTHR30204:SF69">
    <property type="entry name" value="MERR-FAMILY TRANSCRIPTIONAL REGULATOR"/>
    <property type="match status" value="1"/>
</dbReference>
<dbReference type="Pfam" id="PF13411">
    <property type="entry name" value="MerR_1"/>
    <property type="match status" value="1"/>
</dbReference>
<evidence type="ECO:0000259" key="5">
    <source>
        <dbReference type="PROSITE" id="PS50937"/>
    </source>
</evidence>
<evidence type="ECO:0000313" key="7">
    <source>
        <dbReference type="Proteomes" id="UP000238739"/>
    </source>
</evidence>
<dbReference type="SMART" id="SM00422">
    <property type="entry name" value="HTH_MERR"/>
    <property type="match status" value="1"/>
</dbReference>
<organism evidence="6 7">
    <name type="scientific">Latilactobacillus fuchuensis</name>
    <dbReference type="NCBI Taxonomy" id="164393"/>
    <lineage>
        <taxon>Bacteria</taxon>
        <taxon>Bacillati</taxon>
        <taxon>Bacillota</taxon>
        <taxon>Bacilli</taxon>
        <taxon>Lactobacillales</taxon>
        <taxon>Lactobacillaceae</taxon>
        <taxon>Latilactobacillus</taxon>
    </lineage>
</organism>
<dbReference type="PROSITE" id="PS00552">
    <property type="entry name" value="HTH_MERR_1"/>
    <property type="match status" value="1"/>
</dbReference>
<keyword evidence="2" id="KW-0805">Transcription regulation</keyword>
<dbReference type="InterPro" id="IPR047057">
    <property type="entry name" value="MerR_fam"/>
</dbReference>
<evidence type="ECO:0000256" key="3">
    <source>
        <dbReference type="ARBA" id="ARBA00023125"/>
    </source>
</evidence>
<name>A0A2N9DUS2_9LACO</name>
<evidence type="ECO:0000256" key="4">
    <source>
        <dbReference type="ARBA" id="ARBA00023163"/>
    </source>
</evidence>
<reference evidence="6" key="1">
    <citation type="submission" date="2018-01" db="EMBL/GenBank/DDBJ databases">
        <authorList>
            <person name="Chaillou S."/>
        </authorList>
    </citation>
    <scope>NUCLEOTIDE SEQUENCE [LARGE SCALE GENOMIC DNA]</scope>
    <source>
        <strain evidence="6">MFPC41A2801</strain>
    </source>
</reference>
<keyword evidence="7" id="KW-1185">Reference proteome</keyword>
<accession>A0A2N9DUS2</accession>
<dbReference type="InterPro" id="IPR009061">
    <property type="entry name" value="DNA-bd_dom_put_sf"/>
</dbReference>
<dbReference type="PANTHER" id="PTHR30204">
    <property type="entry name" value="REDOX-CYCLING DRUG-SENSING TRANSCRIPTIONAL ACTIVATOR SOXR"/>
    <property type="match status" value="1"/>
</dbReference>